<protein>
    <submittedName>
        <fullName evidence="6">DNA damage-inducible protein 1</fullName>
    </submittedName>
</protein>
<keyword evidence="3" id="KW-0064">Aspartyl protease</keyword>
<dbReference type="InterPro" id="IPR019103">
    <property type="entry name" value="Peptidase_aspartic_DDI1-type"/>
</dbReference>
<keyword evidence="7" id="KW-1185">Reference proteome</keyword>
<evidence type="ECO:0000256" key="2">
    <source>
        <dbReference type="ARBA" id="ARBA00022670"/>
    </source>
</evidence>
<dbReference type="GO" id="GO:0004190">
    <property type="term" value="F:aspartic-type endopeptidase activity"/>
    <property type="evidence" value="ECO:0007669"/>
    <property type="project" value="UniProtKB-KW"/>
</dbReference>
<dbReference type="GeneID" id="66935002"/>
<dbReference type="EMBL" id="BOPL01000005">
    <property type="protein sequence ID" value="GIK02955.1"/>
    <property type="molecule type" value="Genomic_DNA"/>
</dbReference>
<keyword evidence="2" id="KW-0645">Protease</keyword>
<evidence type="ECO:0000256" key="1">
    <source>
        <dbReference type="ARBA" id="ARBA00009136"/>
    </source>
</evidence>
<dbReference type="PANTHER" id="PTHR12917">
    <property type="entry name" value="ASPARTYL PROTEASE DDI-RELATED"/>
    <property type="match status" value="1"/>
</dbReference>
<sequence length="185" mass="20436">MYQRDRLGKQRLHLREFEKPEAGEETEEIISQPAVTAYLHNADNAIQEHPELEVNGTPVTATVGTGAHTTIMSPKYASKCNLKRLIDRRFHGTAKGVGTAITLGRVHSALIKVGNMSLPWSVFVVEGDYIGLHLGLDILRHYQARIDLKQNALVIQNQAVCFLAEGEIPGALKDEIESKENTARG</sequence>
<evidence type="ECO:0000256" key="4">
    <source>
        <dbReference type="ARBA" id="ARBA00022801"/>
    </source>
</evidence>
<comment type="caution">
    <text evidence="6">The sequence shown here is derived from an EMBL/GenBank/DDBJ whole genome shotgun (WGS) entry which is preliminary data.</text>
</comment>
<gene>
    <name evidence="6" type="ORF">Aspvir_007020</name>
</gene>
<organism evidence="6 7">
    <name type="scientific">Aspergillus viridinutans</name>
    <dbReference type="NCBI Taxonomy" id="75553"/>
    <lineage>
        <taxon>Eukaryota</taxon>
        <taxon>Fungi</taxon>
        <taxon>Dikarya</taxon>
        <taxon>Ascomycota</taxon>
        <taxon>Pezizomycotina</taxon>
        <taxon>Eurotiomycetes</taxon>
        <taxon>Eurotiomycetidae</taxon>
        <taxon>Eurotiales</taxon>
        <taxon>Aspergillaceae</taxon>
        <taxon>Aspergillus</taxon>
        <taxon>Aspergillus subgen. Fumigati</taxon>
    </lineage>
</organism>
<dbReference type="Pfam" id="PF09668">
    <property type="entry name" value="Asp_protease"/>
    <property type="match status" value="1"/>
</dbReference>
<dbReference type="InterPro" id="IPR021109">
    <property type="entry name" value="Peptidase_aspartic_dom_sf"/>
</dbReference>
<dbReference type="AlphaFoldDB" id="A0A9P3BVC4"/>
<dbReference type="Gene3D" id="2.40.70.10">
    <property type="entry name" value="Acid Proteases"/>
    <property type="match status" value="1"/>
</dbReference>
<evidence type="ECO:0000259" key="5">
    <source>
        <dbReference type="Pfam" id="PF09668"/>
    </source>
</evidence>
<reference evidence="6 7" key="1">
    <citation type="submission" date="2021-02" db="EMBL/GenBank/DDBJ databases">
        <title>Pan-genome distribution and transcriptional activeness of fungal secondary metabolism genes in Aspergillus section Fumigati.</title>
        <authorList>
            <person name="Takahashi H."/>
            <person name="Umemura M."/>
            <person name="Ninomiya A."/>
            <person name="Kusuya Y."/>
            <person name="Urayama S."/>
            <person name="Shimizu M."/>
            <person name="Watanabe A."/>
            <person name="Kamei K."/>
            <person name="Yaguchi T."/>
            <person name="Hagiwara D."/>
        </authorList>
    </citation>
    <scope>NUCLEOTIDE SEQUENCE [LARGE SCALE GENOMIC DNA]</scope>
    <source>
        <strain evidence="6 7">IFM 47045</strain>
    </source>
</reference>
<evidence type="ECO:0000256" key="3">
    <source>
        <dbReference type="ARBA" id="ARBA00022750"/>
    </source>
</evidence>
<feature type="domain" description="Aspartic peptidase DDI1-type" evidence="5">
    <location>
        <begin position="51"/>
        <end position="147"/>
    </location>
</feature>
<evidence type="ECO:0000313" key="6">
    <source>
        <dbReference type="EMBL" id="GIK02955.1"/>
    </source>
</evidence>
<accession>A0A9P3BVC4</accession>
<evidence type="ECO:0000313" key="7">
    <source>
        <dbReference type="Proteomes" id="UP000710440"/>
    </source>
</evidence>
<dbReference type="SUPFAM" id="SSF50630">
    <property type="entry name" value="Acid proteases"/>
    <property type="match status" value="1"/>
</dbReference>
<name>A0A9P3BVC4_ASPVI</name>
<dbReference type="PANTHER" id="PTHR12917:SF1">
    <property type="entry name" value="AT13091P"/>
    <property type="match status" value="1"/>
</dbReference>
<keyword evidence="4" id="KW-0378">Hydrolase</keyword>
<dbReference type="GO" id="GO:0006508">
    <property type="term" value="P:proteolysis"/>
    <property type="evidence" value="ECO:0007669"/>
    <property type="project" value="UniProtKB-KW"/>
</dbReference>
<dbReference type="OrthoDB" id="1047367at2759"/>
<proteinExistence type="inferred from homology"/>
<dbReference type="Proteomes" id="UP000710440">
    <property type="component" value="Unassembled WGS sequence"/>
</dbReference>
<comment type="similarity">
    <text evidence="1">Belongs to the DDI1 family.</text>
</comment>
<dbReference type="RefSeq" id="XP_043126141.1">
    <property type="nucleotide sequence ID" value="XM_043270206.1"/>
</dbReference>